<dbReference type="Gene3D" id="1.10.10.10">
    <property type="entry name" value="Winged helix-like DNA-binding domain superfamily/Winged helix DNA-binding domain"/>
    <property type="match status" value="1"/>
</dbReference>
<dbReference type="PANTHER" id="PTHR43133">
    <property type="entry name" value="RNA POLYMERASE ECF-TYPE SIGMA FACTO"/>
    <property type="match status" value="1"/>
</dbReference>
<dbReference type="Pfam" id="PF08281">
    <property type="entry name" value="Sigma70_r4_2"/>
    <property type="match status" value="1"/>
</dbReference>
<evidence type="ECO:0000313" key="8">
    <source>
        <dbReference type="Proteomes" id="UP001595793"/>
    </source>
</evidence>
<dbReference type="InterPro" id="IPR013325">
    <property type="entry name" value="RNA_pol_sigma_r2"/>
</dbReference>
<dbReference type="SUPFAM" id="SSF88946">
    <property type="entry name" value="Sigma2 domain of RNA polymerase sigma factors"/>
    <property type="match status" value="1"/>
</dbReference>
<protein>
    <submittedName>
        <fullName evidence="7">RNA polymerase sigma factor</fullName>
    </submittedName>
</protein>
<dbReference type="Gene3D" id="1.10.1740.10">
    <property type="match status" value="1"/>
</dbReference>
<dbReference type="Pfam" id="PF04542">
    <property type="entry name" value="Sigma70_r2"/>
    <property type="match status" value="1"/>
</dbReference>
<evidence type="ECO:0000256" key="3">
    <source>
        <dbReference type="ARBA" id="ARBA00023082"/>
    </source>
</evidence>
<evidence type="ECO:0000259" key="5">
    <source>
        <dbReference type="Pfam" id="PF04542"/>
    </source>
</evidence>
<evidence type="ECO:0000256" key="1">
    <source>
        <dbReference type="ARBA" id="ARBA00010641"/>
    </source>
</evidence>
<feature type="domain" description="RNA polymerase sigma factor 70 region 4 type 2" evidence="6">
    <location>
        <begin position="123"/>
        <end position="175"/>
    </location>
</feature>
<keyword evidence="8" id="KW-1185">Reference proteome</keyword>
<dbReference type="InterPro" id="IPR014284">
    <property type="entry name" value="RNA_pol_sigma-70_dom"/>
</dbReference>
<feature type="domain" description="RNA polymerase sigma-70 region 2" evidence="5">
    <location>
        <begin position="28"/>
        <end position="94"/>
    </location>
</feature>
<organism evidence="7 8">
    <name type="scientific">Zunongwangia endophytica</name>
    <dbReference type="NCBI Taxonomy" id="1808945"/>
    <lineage>
        <taxon>Bacteria</taxon>
        <taxon>Pseudomonadati</taxon>
        <taxon>Bacteroidota</taxon>
        <taxon>Flavobacteriia</taxon>
        <taxon>Flavobacteriales</taxon>
        <taxon>Flavobacteriaceae</taxon>
        <taxon>Zunongwangia</taxon>
    </lineage>
</organism>
<evidence type="ECO:0000259" key="6">
    <source>
        <dbReference type="Pfam" id="PF08281"/>
    </source>
</evidence>
<dbReference type="PANTHER" id="PTHR43133:SF46">
    <property type="entry name" value="RNA POLYMERASE SIGMA-70 FACTOR ECF SUBFAMILY"/>
    <property type="match status" value="1"/>
</dbReference>
<accession>A0ABV8H5F3</accession>
<dbReference type="InterPro" id="IPR013249">
    <property type="entry name" value="RNA_pol_sigma70_r4_t2"/>
</dbReference>
<dbReference type="EMBL" id="JBHSAS010000006">
    <property type="protein sequence ID" value="MFC4027288.1"/>
    <property type="molecule type" value="Genomic_DNA"/>
</dbReference>
<keyword evidence="4" id="KW-0804">Transcription</keyword>
<dbReference type="CDD" id="cd06171">
    <property type="entry name" value="Sigma70_r4"/>
    <property type="match status" value="1"/>
</dbReference>
<dbReference type="NCBIfam" id="TIGR02937">
    <property type="entry name" value="sigma70-ECF"/>
    <property type="match status" value="1"/>
</dbReference>
<evidence type="ECO:0000313" key="7">
    <source>
        <dbReference type="EMBL" id="MFC4027288.1"/>
    </source>
</evidence>
<sequence>MSTSQYSKNEEFLISLKKSDENTFGHIFETFYEKLLAFTIGYTRDKAIAEDIVQQSFIKLWEKRKDLADDTMIDAYLFTLCRNKFIDKYRKERKIVLLTDELYLESALESENESDEKTAYKKQLLHKAITKLPEKCKEVFLLKQKENLRNKEIAAYLKISEKTVEDHISRAMRLLRKELLIFLIFMFL</sequence>
<gene>
    <name evidence="7" type="ORF">ACFOS1_07720</name>
</gene>
<dbReference type="InterPro" id="IPR039425">
    <property type="entry name" value="RNA_pol_sigma-70-like"/>
</dbReference>
<keyword evidence="3" id="KW-0731">Sigma factor</keyword>
<name>A0ABV8H5F3_9FLAO</name>
<dbReference type="InterPro" id="IPR013324">
    <property type="entry name" value="RNA_pol_sigma_r3/r4-like"/>
</dbReference>
<dbReference type="InterPro" id="IPR014327">
    <property type="entry name" value="RNA_pol_sigma70_bacteroid"/>
</dbReference>
<dbReference type="RefSeq" id="WP_290234508.1">
    <property type="nucleotide sequence ID" value="NZ_JAUFPZ010000002.1"/>
</dbReference>
<comment type="similarity">
    <text evidence="1">Belongs to the sigma-70 factor family. ECF subfamily.</text>
</comment>
<dbReference type="InterPro" id="IPR036388">
    <property type="entry name" value="WH-like_DNA-bd_sf"/>
</dbReference>
<evidence type="ECO:0000256" key="4">
    <source>
        <dbReference type="ARBA" id="ARBA00023163"/>
    </source>
</evidence>
<dbReference type="InterPro" id="IPR007627">
    <property type="entry name" value="RNA_pol_sigma70_r2"/>
</dbReference>
<reference evidence="8" key="1">
    <citation type="journal article" date="2019" name="Int. J. Syst. Evol. Microbiol.">
        <title>The Global Catalogue of Microorganisms (GCM) 10K type strain sequencing project: providing services to taxonomists for standard genome sequencing and annotation.</title>
        <authorList>
            <consortium name="The Broad Institute Genomics Platform"/>
            <consortium name="The Broad Institute Genome Sequencing Center for Infectious Disease"/>
            <person name="Wu L."/>
            <person name="Ma J."/>
        </authorList>
    </citation>
    <scope>NUCLEOTIDE SEQUENCE [LARGE SCALE GENOMIC DNA]</scope>
    <source>
        <strain evidence="8">CECT 9128</strain>
    </source>
</reference>
<dbReference type="SUPFAM" id="SSF88659">
    <property type="entry name" value="Sigma3 and sigma4 domains of RNA polymerase sigma factors"/>
    <property type="match status" value="1"/>
</dbReference>
<comment type="caution">
    <text evidence="7">The sequence shown here is derived from an EMBL/GenBank/DDBJ whole genome shotgun (WGS) entry which is preliminary data.</text>
</comment>
<keyword evidence="2" id="KW-0805">Transcription regulation</keyword>
<dbReference type="NCBIfam" id="TIGR02985">
    <property type="entry name" value="Sig70_bacteroi1"/>
    <property type="match status" value="1"/>
</dbReference>
<proteinExistence type="inferred from homology"/>
<dbReference type="Proteomes" id="UP001595793">
    <property type="component" value="Unassembled WGS sequence"/>
</dbReference>
<evidence type="ECO:0000256" key="2">
    <source>
        <dbReference type="ARBA" id="ARBA00023015"/>
    </source>
</evidence>